<comment type="pathway">
    <text evidence="1 9 11">Cofactor biosynthesis; thiamine diphosphate biosynthesis; thiamine phosphate from 4-amino-2-methyl-5-diphosphomethylpyrimidine and 4-methyl-5-(2-phosphoethyl)-thiazole: step 1/1.</text>
</comment>
<comment type="similarity">
    <text evidence="9 10">Belongs to the thiamine-phosphate synthase family.</text>
</comment>
<dbReference type="Pfam" id="PF02581">
    <property type="entry name" value="TMP-TENI"/>
    <property type="match status" value="1"/>
</dbReference>
<evidence type="ECO:0000256" key="10">
    <source>
        <dbReference type="RuleBase" id="RU003826"/>
    </source>
</evidence>
<comment type="catalytic activity">
    <reaction evidence="7 9 10">
        <text>2-(2-carboxy-4-methylthiazol-5-yl)ethyl phosphate + 4-amino-2-methyl-5-(diphosphooxymethyl)pyrimidine + 2 H(+) = thiamine phosphate + CO2 + diphosphate</text>
        <dbReference type="Rhea" id="RHEA:47848"/>
        <dbReference type="ChEBI" id="CHEBI:15378"/>
        <dbReference type="ChEBI" id="CHEBI:16526"/>
        <dbReference type="ChEBI" id="CHEBI:33019"/>
        <dbReference type="ChEBI" id="CHEBI:37575"/>
        <dbReference type="ChEBI" id="CHEBI:57841"/>
        <dbReference type="ChEBI" id="CHEBI:62890"/>
        <dbReference type="EC" id="2.5.1.3"/>
    </reaction>
</comment>
<dbReference type="GO" id="GO:0000287">
    <property type="term" value="F:magnesium ion binding"/>
    <property type="evidence" value="ECO:0007669"/>
    <property type="project" value="UniProtKB-UniRule"/>
</dbReference>
<dbReference type="GO" id="GO:0004789">
    <property type="term" value="F:thiamine-phosphate diphosphorylase activity"/>
    <property type="evidence" value="ECO:0007669"/>
    <property type="project" value="UniProtKB-UniRule"/>
</dbReference>
<dbReference type="KEGG" id="carl:PXC00_04905"/>
<feature type="binding site" evidence="9">
    <location>
        <begin position="143"/>
        <end position="145"/>
    </location>
    <ligand>
        <name>2-[(2R,5Z)-2-carboxy-4-methylthiazol-5(2H)-ylidene]ethyl phosphate</name>
        <dbReference type="ChEBI" id="CHEBI:62899"/>
    </ligand>
</feature>
<evidence type="ECO:0000256" key="2">
    <source>
        <dbReference type="ARBA" id="ARBA00022679"/>
    </source>
</evidence>
<feature type="binding site" evidence="9">
    <location>
        <position position="117"/>
    </location>
    <ligand>
        <name>4-amino-2-methyl-5-(diphosphooxymethyl)pyrimidine</name>
        <dbReference type="ChEBI" id="CHEBI:57841"/>
    </ligand>
</feature>
<comment type="cofactor">
    <cofactor evidence="9">
        <name>Mg(2+)</name>
        <dbReference type="ChEBI" id="CHEBI:18420"/>
    </cofactor>
    <text evidence="9">Binds 1 Mg(2+) ion per subunit.</text>
</comment>
<reference evidence="13" key="2">
    <citation type="submission" date="2024-06" db="EMBL/GenBank/DDBJ databases">
        <title>Caproicibacterium argilliputei sp. nov, a novel caproic acid producing anaerobic bacterium isolated from pit mud.</title>
        <authorList>
            <person name="Xia S."/>
        </authorList>
    </citation>
    <scope>NUCLEOTIDE SEQUENCE</scope>
    <source>
        <strain evidence="13">ZCY20-5</strain>
    </source>
</reference>
<dbReference type="NCBIfam" id="TIGR00693">
    <property type="entry name" value="thiE"/>
    <property type="match status" value="1"/>
</dbReference>
<evidence type="ECO:0000256" key="7">
    <source>
        <dbReference type="ARBA" id="ARBA00047851"/>
    </source>
</evidence>
<dbReference type="EMBL" id="CP135996">
    <property type="protein sequence ID" value="WOC33218.1"/>
    <property type="molecule type" value="Genomic_DNA"/>
</dbReference>
<evidence type="ECO:0000313" key="14">
    <source>
        <dbReference type="Proteomes" id="UP001300604"/>
    </source>
</evidence>
<reference evidence="13" key="1">
    <citation type="submission" date="2023-09" db="EMBL/GenBank/DDBJ databases">
        <authorList>
            <person name="Zeng C."/>
        </authorList>
    </citation>
    <scope>NUCLEOTIDE SEQUENCE</scope>
    <source>
        <strain evidence="13">ZCY20-5</strain>
    </source>
</reference>
<keyword evidence="5 9" id="KW-0784">Thiamine biosynthesis</keyword>
<dbReference type="InterPro" id="IPR022998">
    <property type="entry name" value="ThiamineP_synth_TenI"/>
</dbReference>
<evidence type="ECO:0000256" key="1">
    <source>
        <dbReference type="ARBA" id="ARBA00005165"/>
    </source>
</evidence>
<dbReference type="GO" id="GO:0009228">
    <property type="term" value="P:thiamine biosynthetic process"/>
    <property type="evidence" value="ECO:0007669"/>
    <property type="project" value="UniProtKB-KW"/>
</dbReference>
<accession>A0AA97DCX2</accession>
<evidence type="ECO:0000256" key="3">
    <source>
        <dbReference type="ARBA" id="ARBA00022723"/>
    </source>
</evidence>
<evidence type="ECO:0000313" key="13">
    <source>
        <dbReference type="EMBL" id="WOC33218.1"/>
    </source>
</evidence>
<comment type="catalytic activity">
    <reaction evidence="6 9 10">
        <text>4-methyl-5-(2-phosphooxyethyl)-thiazole + 4-amino-2-methyl-5-(diphosphooxymethyl)pyrimidine + H(+) = thiamine phosphate + diphosphate</text>
        <dbReference type="Rhea" id="RHEA:22328"/>
        <dbReference type="ChEBI" id="CHEBI:15378"/>
        <dbReference type="ChEBI" id="CHEBI:33019"/>
        <dbReference type="ChEBI" id="CHEBI:37575"/>
        <dbReference type="ChEBI" id="CHEBI:57841"/>
        <dbReference type="ChEBI" id="CHEBI:58296"/>
        <dbReference type="EC" id="2.5.1.3"/>
    </reaction>
</comment>
<dbReference type="HAMAP" id="MF_00097">
    <property type="entry name" value="TMP_synthase"/>
    <property type="match status" value="1"/>
</dbReference>
<dbReference type="GO" id="GO:0009229">
    <property type="term" value="P:thiamine diphosphate biosynthetic process"/>
    <property type="evidence" value="ECO:0007669"/>
    <property type="project" value="UniProtKB-UniRule"/>
</dbReference>
<keyword evidence="14" id="KW-1185">Reference proteome</keyword>
<feature type="binding site" evidence="9">
    <location>
        <begin position="194"/>
        <end position="195"/>
    </location>
    <ligand>
        <name>2-[(2R,5Z)-2-carboxy-4-methylthiazol-5(2H)-ylidene]ethyl phosphate</name>
        <dbReference type="ChEBI" id="CHEBI:62899"/>
    </ligand>
</feature>
<comment type="catalytic activity">
    <reaction evidence="8 9 10">
        <text>2-[(2R,5Z)-2-carboxy-4-methylthiazol-5(2H)-ylidene]ethyl phosphate + 4-amino-2-methyl-5-(diphosphooxymethyl)pyrimidine + 2 H(+) = thiamine phosphate + CO2 + diphosphate</text>
        <dbReference type="Rhea" id="RHEA:47844"/>
        <dbReference type="ChEBI" id="CHEBI:15378"/>
        <dbReference type="ChEBI" id="CHEBI:16526"/>
        <dbReference type="ChEBI" id="CHEBI:33019"/>
        <dbReference type="ChEBI" id="CHEBI:37575"/>
        <dbReference type="ChEBI" id="CHEBI:57841"/>
        <dbReference type="ChEBI" id="CHEBI:62899"/>
        <dbReference type="EC" id="2.5.1.3"/>
    </reaction>
</comment>
<protein>
    <recommendedName>
        <fullName evidence="9">Thiamine-phosphate synthase</fullName>
        <shortName evidence="9">TP synthase</shortName>
        <shortName evidence="9">TPS</shortName>
        <ecNumber evidence="9">2.5.1.3</ecNumber>
    </recommendedName>
    <alternativeName>
        <fullName evidence="9">Thiamine-phosphate pyrophosphorylase</fullName>
        <shortName evidence="9">TMP pyrophosphorylase</shortName>
        <shortName evidence="9">TMP-PPase</shortName>
    </alternativeName>
</protein>
<keyword evidence="2 9" id="KW-0808">Transferase</keyword>
<evidence type="ECO:0000256" key="5">
    <source>
        <dbReference type="ARBA" id="ARBA00022977"/>
    </source>
</evidence>
<evidence type="ECO:0000259" key="12">
    <source>
        <dbReference type="Pfam" id="PF02581"/>
    </source>
</evidence>
<name>A0AA97DCX2_9FIRM</name>
<feature type="domain" description="Thiamine phosphate synthase/TenI" evidence="12">
    <location>
        <begin position="17"/>
        <end position="197"/>
    </location>
</feature>
<evidence type="ECO:0000256" key="9">
    <source>
        <dbReference type="HAMAP-Rule" id="MF_00097"/>
    </source>
</evidence>
<feature type="binding site" evidence="9">
    <location>
        <position position="146"/>
    </location>
    <ligand>
        <name>4-amino-2-methyl-5-(diphosphooxymethyl)pyrimidine</name>
        <dbReference type="ChEBI" id="CHEBI:57841"/>
    </ligand>
</feature>
<dbReference type="AlphaFoldDB" id="A0AA97DCX2"/>
<dbReference type="PANTHER" id="PTHR20857:SF15">
    <property type="entry name" value="THIAMINE-PHOSPHATE SYNTHASE"/>
    <property type="match status" value="1"/>
</dbReference>
<proteinExistence type="inferred from homology"/>
<feature type="binding site" evidence="9">
    <location>
        <position position="99"/>
    </location>
    <ligand>
        <name>Mg(2+)</name>
        <dbReference type="ChEBI" id="CHEBI:18420"/>
    </ligand>
</feature>
<dbReference type="Proteomes" id="UP001300604">
    <property type="component" value="Chromosome"/>
</dbReference>
<feature type="binding site" evidence="9">
    <location>
        <begin position="47"/>
        <end position="51"/>
    </location>
    <ligand>
        <name>4-amino-2-methyl-5-(diphosphooxymethyl)pyrimidine</name>
        <dbReference type="ChEBI" id="CHEBI:57841"/>
    </ligand>
</feature>
<dbReference type="EC" id="2.5.1.3" evidence="9"/>
<dbReference type="InterPro" id="IPR036206">
    <property type="entry name" value="ThiamineP_synth_sf"/>
</dbReference>
<organism evidence="13 14">
    <name type="scientific">Caproicibacterium argilliputei</name>
    <dbReference type="NCBI Taxonomy" id="3030016"/>
    <lineage>
        <taxon>Bacteria</taxon>
        <taxon>Bacillati</taxon>
        <taxon>Bacillota</taxon>
        <taxon>Clostridia</taxon>
        <taxon>Eubacteriales</taxon>
        <taxon>Oscillospiraceae</taxon>
        <taxon>Caproicibacterium</taxon>
    </lineage>
</organism>
<dbReference type="CDD" id="cd00564">
    <property type="entry name" value="TMP_TenI"/>
    <property type="match status" value="1"/>
</dbReference>
<evidence type="ECO:0000256" key="6">
    <source>
        <dbReference type="ARBA" id="ARBA00047334"/>
    </source>
</evidence>
<dbReference type="GO" id="GO:0005737">
    <property type="term" value="C:cytoplasm"/>
    <property type="evidence" value="ECO:0007669"/>
    <property type="project" value="TreeGrafter"/>
</dbReference>
<keyword evidence="3 9" id="KW-0479">Metal-binding</keyword>
<gene>
    <name evidence="9 13" type="primary">thiE</name>
    <name evidence="13" type="ORF">PXC00_04905</name>
</gene>
<evidence type="ECO:0000256" key="8">
    <source>
        <dbReference type="ARBA" id="ARBA00047883"/>
    </source>
</evidence>
<dbReference type="InterPro" id="IPR013785">
    <property type="entry name" value="Aldolase_TIM"/>
</dbReference>
<feature type="binding site" evidence="9">
    <location>
        <position position="174"/>
    </location>
    <ligand>
        <name>2-[(2R,5Z)-2-carboxy-4-methylthiazol-5(2H)-ylidene]ethyl phosphate</name>
        <dbReference type="ChEBI" id="CHEBI:62899"/>
    </ligand>
</feature>
<dbReference type="Gene3D" id="3.20.20.70">
    <property type="entry name" value="Aldolase class I"/>
    <property type="match status" value="1"/>
</dbReference>
<dbReference type="RefSeq" id="WP_275844438.1">
    <property type="nucleotide sequence ID" value="NZ_CP135996.1"/>
</dbReference>
<feature type="binding site" evidence="9">
    <location>
        <position position="79"/>
    </location>
    <ligand>
        <name>4-amino-2-methyl-5-(diphosphooxymethyl)pyrimidine</name>
        <dbReference type="ChEBI" id="CHEBI:57841"/>
    </ligand>
</feature>
<sequence length="231" mass="25069">MQDKTRSRAEFLRNAGLYGITAEALSGGRSNPEVVRQMLAAGIRVIQYREKKKSGREKYEQCRVLREMTARAGACFLIDDDPALALACNADGVHIGQDDLPIEQVRQMVGDKIIGLSTHSPRQAQDAVRRGADYIGVGPLFETHTKADVCAPVGLAYLEYVVREIPLPFVAIGGIKEANLAQVARRGAGCICLVSEIVGSADLSEKIRHLRSLMHISYRALPAQPAAACSI</sequence>
<feature type="binding site" evidence="9">
    <location>
        <position position="80"/>
    </location>
    <ligand>
        <name>Mg(2+)</name>
        <dbReference type="ChEBI" id="CHEBI:18420"/>
    </ligand>
</feature>
<dbReference type="FunFam" id="3.20.20.70:FF:000096">
    <property type="entry name" value="Thiamine-phosphate synthase"/>
    <property type="match status" value="1"/>
</dbReference>
<keyword evidence="4 9" id="KW-0460">Magnesium</keyword>
<dbReference type="InterPro" id="IPR034291">
    <property type="entry name" value="TMP_synthase"/>
</dbReference>
<evidence type="ECO:0000256" key="11">
    <source>
        <dbReference type="RuleBase" id="RU004253"/>
    </source>
</evidence>
<dbReference type="SUPFAM" id="SSF51391">
    <property type="entry name" value="Thiamin phosphate synthase"/>
    <property type="match status" value="1"/>
</dbReference>
<comment type="function">
    <text evidence="9">Condenses 4-methyl-5-(beta-hydroxyethyl)thiazole monophosphate (THZ-P) and 2-methyl-4-amino-5-hydroxymethyl pyrimidine pyrophosphate (HMP-PP) to form thiamine monophosphate (TMP).</text>
</comment>
<evidence type="ECO:0000256" key="4">
    <source>
        <dbReference type="ARBA" id="ARBA00022842"/>
    </source>
</evidence>
<dbReference type="PANTHER" id="PTHR20857">
    <property type="entry name" value="THIAMINE-PHOSPHATE PYROPHOSPHORYLASE"/>
    <property type="match status" value="1"/>
</dbReference>